<dbReference type="Gene3D" id="1.10.510.10">
    <property type="entry name" value="Transferase(Phosphotransferase) domain 1"/>
    <property type="match status" value="1"/>
</dbReference>
<evidence type="ECO:0000313" key="6">
    <source>
        <dbReference type="Proteomes" id="UP001327225"/>
    </source>
</evidence>
<dbReference type="SUPFAM" id="SSF49785">
    <property type="entry name" value="Galactose-binding domain-like"/>
    <property type="match status" value="1"/>
</dbReference>
<gene>
    <name evidence="5" type="ORF">SHK19_22010</name>
</gene>
<feature type="compositionally biased region" description="Acidic residues" evidence="2">
    <location>
        <begin position="311"/>
        <end position="326"/>
    </location>
</feature>
<name>A0ABZ0ZRS7_9ACTN</name>
<dbReference type="Proteomes" id="UP001327225">
    <property type="component" value="Chromosome"/>
</dbReference>
<dbReference type="Gene3D" id="3.30.200.20">
    <property type="entry name" value="Phosphorylase Kinase, domain 1"/>
    <property type="match status" value="1"/>
</dbReference>
<dbReference type="Gene3D" id="2.60.120.260">
    <property type="entry name" value="Galactose-binding domain-like"/>
    <property type="match status" value="1"/>
</dbReference>
<evidence type="ECO:0000256" key="3">
    <source>
        <dbReference type="SAM" id="Phobius"/>
    </source>
</evidence>
<evidence type="ECO:0000259" key="4">
    <source>
        <dbReference type="SMART" id="SM00220"/>
    </source>
</evidence>
<feature type="region of interest" description="Disordered" evidence="2">
    <location>
        <begin position="473"/>
        <end position="495"/>
    </location>
</feature>
<dbReference type="InterPro" id="IPR008979">
    <property type="entry name" value="Galactose-bd-like_sf"/>
</dbReference>
<keyword evidence="3" id="KW-0472">Membrane</keyword>
<feature type="transmembrane region" description="Helical" evidence="3">
    <location>
        <begin position="445"/>
        <end position="469"/>
    </location>
</feature>
<dbReference type="SUPFAM" id="SSF56112">
    <property type="entry name" value="Protein kinase-like (PK-like)"/>
    <property type="match status" value="1"/>
</dbReference>
<proteinExistence type="predicted"/>
<dbReference type="RefSeq" id="WP_322937485.1">
    <property type="nucleotide sequence ID" value="NZ_CP141059.1"/>
</dbReference>
<evidence type="ECO:0000313" key="5">
    <source>
        <dbReference type="EMBL" id="WQQ26616.1"/>
    </source>
</evidence>
<feature type="region of interest" description="Disordered" evidence="2">
    <location>
        <begin position="293"/>
        <end position="437"/>
    </location>
</feature>
<keyword evidence="3" id="KW-0812">Transmembrane</keyword>
<feature type="compositionally biased region" description="Low complexity" evidence="2">
    <location>
        <begin position="483"/>
        <end position="495"/>
    </location>
</feature>
<accession>A0ABZ0ZRS7</accession>
<keyword evidence="5" id="KW-0808">Transferase</keyword>
<keyword evidence="3" id="KW-1133">Transmembrane helix</keyword>
<dbReference type="GO" id="GO:0016301">
    <property type="term" value="F:kinase activity"/>
    <property type="evidence" value="ECO:0007669"/>
    <property type="project" value="UniProtKB-KW"/>
</dbReference>
<feature type="domain" description="Protein kinase" evidence="4">
    <location>
        <begin position="15"/>
        <end position="468"/>
    </location>
</feature>
<keyword evidence="1" id="KW-0675">Receptor</keyword>
<evidence type="ECO:0000256" key="1">
    <source>
        <dbReference type="ARBA" id="ARBA00023170"/>
    </source>
</evidence>
<dbReference type="CDD" id="cd13973">
    <property type="entry name" value="PK_MviN-like"/>
    <property type="match status" value="1"/>
</dbReference>
<dbReference type="InterPro" id="IPR000719">
    <property type="entry name" value="Prot_kinase_dom"/>
</dbReference>
<dbReference type="InterPro" id="IPR011009">
    <property type="entry name" value="Kinase-like_dom_sf"/>
</dbReference>
<protein>
    <submittedName>
        <fullName evidence="5">Protein kinase family protein</fullName>
    </submittedName>
</protein>
<organism evidence="5 6">
    <name type="scientific">Nocardioides bizhenqiangii</name>
    <dbReference type="NCBI Taxonomy" id="3095076"/>
    <lineage>
        <taxon>Bacteria</taxon>
        <taxon>Bacillati</taxon>
        <taxon>Actinomycetota</taxon>
        <taxon>Actinomycetes</taxon>
        <taxon>Propionibacteriales</taxon>
        <taxon>Nocardioidaceae</taxon>
        <taxon>Nocardioides</taxon>
    </lineage>
</organism>
<dbReference type="SMART" id="SM00220">
    <property type="entry name" value="S_TKc"/>
    <property type="match status" value="1"/>
</dbReference>
<feature type="compositionally biased region" description="Pro residues" evidence="2">
    <location>
        <begin position="365"/>
        <end position="392"/>
    </location>
</feature>
<keyword evidence="6" id="KW-1185">Reference proteome</keyword>
<sequence length="653" mass="69224">MTTSTRPGDVLAGRYRLIDLLTESRGGRFWRAHDNVLERFVALHVIPEDDHRAPLLLAAARESATVLDARILRVLDAEMRDGRCFVVNEWGTGTSLDILVTHGGPLGPRRSAWLAAEVAGAIATAHSRSVAHGRLNPENVLIDRLGAVRLIGLCVDAALHGIPAGRIEQDRQDLGGILYCSLTGTWPGPSDSIVPAAPHEHDAVLSPRQVRAGVPRPLELLWTDITEAGHPRRRWQAHHDADVSTASAVRDRLMEFLGDPNGLSEALAGSIPPINEIRPVVLPQVPEMTIRDFERPAPDSDDPPAPLEPAEPAEPEEQEDPEEPEEPPIPSVSDIVDLPTEAGMPVFGDPDEGDDEVAWLRARSTPPPPPPPFDEPPVRPLFAPEPPDGAPPRRPRTDVPDAGPTGERSLAAAGFWPWDTGAGGPGDPDSSDATAENEAVPGRSWLRLAMVVAACLALLIGVAVAFNLGRGRTPLGAEREEPTTSPTLTTPAEPTASPLVDVVAGTFDPLGTDGGVENDDAVALAVDGDPSTTWSTSTYQDQLGRTLPALKSGVGVYLDLGVVREVAAVDLDLVGSPTEVELYVSDDAPTAAPTGQPLASDTVAGDEITLEPESPDGSRAAVTGRYVLVWFTSLPVVSDGFRAGLAEVVVRGR</sequence>
<evidence type="ECO:0000256" key="2">
    <source>
        <dbReference type="SAM" id="MobiDB-lite"/>
    </source>
</evidence>
<keyword evidence="5" id="KW-0418">Kinase</keyword>
<reference evidence="6" key="1">
    <citation type="submission" date="2023-12" db="EMBL/GenBank/DDBJ databases">
        <title>Novel species in genus Nocardioides.</title>
        <authorList>
            <person name="Zhou H."/>
        </authorList>
    </citation>
    <scope>NUCLEOTIDE SEQUENCE [LARGE SCALE GENOMIC DNA]</scope>
    <source>
        <strain evidence="6">HM61</strain>
    </source>
</reference>
<dbReference type="EMBL" id="CP141059">
    <property type="protein sequence ID" value="WQQ26616.1"/>
    <property type="molecule type" value="Genomic_DNA"/>
</dbReference>